<sequence>MDCRKMAISGGPQPPPINLKSPSSPLSTTVVNNPTFFPIFTSERKPKNKFQEEDLEEDLEEDPEEDPEEDLEEDPEEDPEEYPEEDLKENPEE</sequence>
<proteinExistence type="predicted"/>
<dbReference type="Gramene" id="PGSC0003DMT400048744">
    <property type="protein sequence ID" value="PGSC0003DMT400048744"/>
    <property type="gene ID" value="PGSC0003DMG400018945"/>
</dbReference>
<reference evidence="3" key="1">
    <citation type="journal article" date="2011" name="Nature">
        <title>Genome sequence and analysis of the tuber crop potato.</title>
        <authorList>
            <consortium name="The Potato Genome Sequencing Consortium"/>
        </authorList>
    </citation>
    <scope>NUCLEOTIDE SEQUENCE [LARGE SCALE GENOMIC DNA]</scope>
    <source>
        <strain evidence="3">cv. DM1-3 516 R44</strain>
    </source>
</reference>
<organism evidence="2 3">
    <name type="scientific">Solanum tuberosum</name>
    <name type="common">Potato</name>
    <dbReference type="NCBI Taxonomy" id="4113"/>
    <lineage>
        <taxon>Eukaryota</taxon>
        <taxon>Viridiplantae</taxon>
        <taxon>Streptophyta</taxon>
        <taxon>Embryophyta</taxon>
        <taxon>Tracheophyta</taxon>
        <taxon>Spermatophyta</taxon>
        <taxon>Magnoliopsida</taxon>
        <taxon>eudicotyledons</taxon>
        <taxon>Gunneridae</taxon>
        <taxon>Pentapetalae</taxon>
        <taxon>asterids</taxon>
        <taxon>lamiids</taxon>
        <taxon>Solanales</taxon>
        <taxon>Solanaceae</taxon>
        <taxon>Solanoideae</taxon>
        <taxon>Solaneae</taxon>
        <taxon>Solanum</taxon>
    </lineage>
</organism>
<dbReference type="Proteomes" id="UP000011115">
    <property type="component" value="Unassembled WGS sequence"/>
</dbReference>
<dbReference type="EnsemblPlants" id="PGSC0003DMT400048744">
    <property type="protein sequence ID" value="PGSC0003DMT400048744"/>
    <property type="gene ID" value="PGSC0003DMG400018945"/>
</dbReference>
<keyword evidence="3" id="KW-1185">Reference proteome</keyword>
<dbReference type="AlphaFoldDB" id="M1BMU4"/>
<feature type="compositionally biased region" description="Acidic residues" evidence="1">
    <location>
        <begin position="53"/>
        <end position="87"/>
    </location>
</feature>
<evidence type="ECO:0000313" key="2">
    <source>
        <dbReference type="EnsemblPlants" id="PGSC0003DMT400048744"/>
    </source>
</evidence>
<evidence type="ECO:0000256" key="1">
    <source>
        <dbReference type="SAM" id="MobiDB-lite"/>
    </source>
</evidence>
<dbReference type="InParanoid" id="M1BMU4"/>
<evidence type="ECO:0000313" key="3">
    <source>
        <dbReference type="Proteomes" id="UP000011115"/>
    </source>
</evidence>
<feature type="compositionally biased region" description="Basic and acidic residues" evidence="1">
    <location>
        <begin position="42"/>
        <end position="52"/>
    </location>
</feature>
<protein>
    <submittedName>
        <fullName evidence="2">Parathymosin</fullName>
    </submittedName>
</protein>
<feature type="compositionally biased region" description="Polar residues" evidence="1">
    <location>
        <begin position="20"/>
        <end position="35"/>
    </location>
</feature>
<name>M1BMU4_SOLTU</name>
<feature type="region of interest" description="Disordered" evidence="1">
    <location>
        <begin position="1"/>
        <end position="93"/>
    </location>
</feature>
<reference evidence="2" key="2">
    <citation type="submission" date="2015-06" db="UniProtKB">
        <authorList>
            <consortium name="EnsemblPlants"/>
        </authorList>
    </citation>
    <scope>IDENTIFICATION</scope>
    <source>
        <strain evidence="2">DM1-3 516 R44</strain>
    </source>
</reference>
<dbReference type="HOGENOM" id="CLU_2403849_0_0_1"/>
<dbReference type="PaxDb" id="4113-PGSC0003DMT400048744"/>
<accession>M1BMU4</accession>